<evidence type="ECO:0000256" key="2">
    <source>
        <dbReference type="ARBA" id="ARBA00022679"/>
    </source>
</evidence>
<feature type="domain" description="Stealth protein CR1 conserved region 1" evidence="4">
    <location>
        <begin position="50"/>
        <end position="71"/>
    </location>
</feature>
<name>A0AAD7AHU1_9AGAR</name>
<keyword evidence="2" id="KW-0808">Transferase</keyword>
<dbReference type="InterPro" id="IPR031358">
    <property type="entry name" value="Stealth_CR1"/>
</dbReference>
<evidence type="ECO:0000259" key="4">
    <source>
        <dbReference type="Pfam" id="PF17101"/>
    </source>
</evidence>
<comment type="caution">
    <text evidence="5">The sequence shown here is derived from an EMBL/GenBank/DDBJ whole genome shotgun (WGS) entry which is preliminary data.</text>
</comment>
<dbReference type="InterPro" id="IPR021520">
    <property type="entry name" value="Stealth_CR2"/>
</dbReference>
<dbReference type="GO" id="GO:0005794">
    <property type="term" value="C:Golgi apparatus"/>
    <property type="evidence" value="ECO:0007669"/>
    <property type="project" value="TreeGrafter"/>
</dbReference>
<gene>
    <name evidence="5" type="ORF">DFH08DRAFT_845658</name>
</gene>
<dbReference type="AlphaFoldDB" id="A0AAD7AHU1"/>
<proteinExistence type="inferred from homology"/>
<dbReference type="PANTHER" id="PTHR24045">
    <property type="match status" value="1"/>
</dbReference>
<accession>A0AAD7AHU1</accession>
<evidence type="ECO:0000313" key="5">
    <source>
        <dbReference type="EMBL" id="KAJ7359291.1"/>
    </source>
</evidence>
<protein>
    <submittedName>
        <fullName evidence="5">Uncharacterized protein</fullName>
    </submittedName>
</protein>
<dbReference type="InterPro" id="IPR047141">
    <property type="entry name" value="Stealth"/>
</dbReference>
<sequence>MLAPPRTRFRNPRLVTVVFVLSCFLVVAFHRLLLPDRENFPPQPWKWAENVDFVFTWVNGSDPEWLTRRLKVCPTCPMQSTSNDRSNDELKYSLRSIAEYAPWHKGRVILVTPAQVPAWLNTANPRIQVINQDDILPPDIGFTTNTFIIAWYLDRIPGLSERFVCIEDDNFADSPVHPSTFFTRDRAIRFFDNAHFSTTDAQFENATREEADEAYRRFLSGEIGDGYGVAGKQTSAALKEVFDDPTAYFFHPKHAPVVFKRSIYPAARLLFSKYLRPMHSHKRRHPLAVLPVETLRSVALKLAAEDPDVPFAEVAPPEECQTRFLSEVVTDNAARNDDLFARLLGPEKGKHTFFSLNDLMTTNHEIGGRQLRNFLAARYPVSSEFEK</sequence>
<dbReference type="GO" id="GO:0016772">
    <property type="term" value="F:transferase activity, transferring phosphorus-containing groups"/>
    <property type="evidence" value="ECO:0007669"/>
    <property type="project" value="InterPro"/>
</dbReference>
<reference evidence="5" key="1">
    <citation type="submission" date="2023-03" db="EMBL/GenBank/DDBJ databases">
        <title>Massive genome expansion in bonnet fungi (Mycena s.s.) driven by repeated elements and novel gene families across ecological guilds.</title>
        <authorList>
            <consortium name="Lawrence Berkeley National Laboratory"/>
            <person name="Harder C.B."/>
            <person name="Miyauchi S."/>
            <person name="Viragh M."/>
            <person name="Kuo A."/>
            <person name="Thoen E."/>
            <person name="Andreopoulos B."/>
            <person name="Lu D."/>
            <person name="Skrede I."/>
            <person name="Drula E."/>
            <person name="Henrissat B."/>
            <person name="Morin E."/>
            <person name="Kohler A."/>
            <person name="Barry K."/>
            <person name="LaButti K."/>
            <person name="Morin E."/>
            <person name="Salamov A."/>
            <person name="Lipzen A."/>
            <person name="Mereny Z."/>
            <person name="Hegedus B."/>
            <person name="Baldrian P."/>
            <person name="Stursova M."/>
            <person name="Weitz H."/>
            <person name="Taylor A."/>
            <person name="Grigoriev I.V."/>
            <person name="Nagy L.G."/>
            <person name="Martin F."/>
            <person name="Kauserud H."/>
        </authorList>
    </citation>
    <scope>NUCLEOTIDE SEQUENCE</scope>
    <source>
        <strain evidence="5">CBHHK002</strain>
    </source>
</reference>
<dbReference type="Pfam" id="PF17101">
    <property type="entry name" value="Stealth_CR1"/>
    <property type="match status" value="1"/>
</dbReference>
<dbReference type="PANTHER" id="PTHR24045:SF0">
    <property type="entry name" value="N-ACETYLGLUCOSAMINE-1-PHOSPHOTRANSFERASE SUBUNITS ALPHA_BETA"/>
    <property type="match status" value="1"/>
</dbReference>
<organism evidence="5 6">
    <name type="scientific">Mycena albidolilacea</name>
    <dbReference type="NCBI Taxonomy" id="1033008"/>
    <lineage>
        <taxon>Eukaryota</taxon>
        <taxon>Fungi</taxon>
        <taxon>Dikarya</taxon>
        <taxon>Basidiomycota</taxon>
        <taxon>Agaricomycotina</taxon>
        <taxon>Agaricomycetes</taxon>
        <taxon>Agaricomycetidae</taxon>
        <taxon>Agaricales</taxon>
        <taxon>Marasmiineae</taxon>
        <taxon>Mycenaceae</taxon>
        <taxon>Mycena</taxon>
    </lineage>
</organism>
<dbReference type="EMBL" id="JARIHO010000006">
    <property type="protein sequence ID" value="KAJ7359291.1"/>
    <property type="molecule type" value="Genomic_DNA"/>
</dbReference>
<evidence type="ECO:0000313" key="6">
    <source>
        <dbReference type="Proteomes" id="UP001218218"/>
    </source>
</evidence>
<evidence type="ECO:0000259" key="3">
    <source>
        <dbReference type="Pfam" id="PF11380"/>
    </source>
</evidence>
<evidence type="ECO:0000256" key="1">
    <source>
        <dbReference type="ARBA" id="ARBA00007583"/>
    </source>
</evidence>
<feature type="domain" description="Stealth protein CR2 conserved region 2" evidence="3">
    <location>
        <begin position="85"/>
        <end position="187"/>
    </location>
</feature>
<comment type="similarity">
    <text evidence="1">Belongs to the stealth family.</text>
</comment>
<dbReference type="Pfam" id="PF11380">
    <property type="entry name" value="Stealth_CR2"/>
    <property type="match status" value="1"/>
</dbReference>
<keyword evidence="6" id="KW-1185">Reference proteome</keyword>
<dbReference type="Proteomes" id="UP001218218">
    <property type="component" value="Unassembled WGS sequence"/>
</dbReference>